<dbReference type="Pfam" id="PF01882">
    <property type="entry name" value="DUF58"/>
    <property type="match status" value="1"/>
</dbReference>
<dbReference type="InterPro" id="IPR002881">
    <property type="entry name" value="DUF58"/>
</dbReference>
<dbReference type="SUPFAM" id="SSF53300">
    <property type="entry name" value="vWA-like"/>
    <property type="match status" value="1"/>
</dbReference>
<dbReference type="Proteomes" id="UP000514752">
    <property type="component" value="Chromosome"/>
</dbReference>
<organism evidence="3 4">
    <name type="scientific">Neisseria shayeganii</name>
    <dbReference type="NCBI Taxonomy" id="607712"/>
    <lineage>
        <taxon>Bacteria</taxon>
        <taxon>Pseudomonadati</taxon>
        <taxon>Pseudomonadota</taxon>
        <taxon>Betaproteobacteria</taxon>
        <taxon>Neisseriales</taxon>
        <taxon>Neisseriaceae</taxon>
        <taxon>Neisseria</taxon>
    </lineage>
</organism>
<dbReference type="EMBL" id="CP059567">
    <property type="protein sequence ID" value="QMT39702.1"/>
    <property type="molecule type" value="Genomic_DNA"/>
</dbReference>
<dbReference type="Gene3D" id="3.40.50.410">
    <property type="entry name" value="von Willebrand factor, type A domain"/>
    <property type="match status" value="1"/>
</dbReference>
<dbReference type="KEGG" id="nsg:H3L94_07425"/>
<dbReference type="InterPro" id="IPR036465">
    <property type="entry name" value="vWFA_dom_sf"/>
</dbReference>
<evidence type="ECO:0000313" key="4">
    <source>
        <dbReference type="Proteomes" id="UP000514752"/>
    </source>
</evidence>
<evidence type="ECO:0000259" key="2">
    <source>
        <dbReference type="Pfam" id="PF01882"/>
    </source>
</evidence>
<keyword evidence="1" id="KW-0812">Transmembrane</keyword>
<evidence type="ECO:0000313" key="3">
    <source>
        <dbReference type="EMBL" id="QMT39702.1"/>
    </source>
</evidence>
<proteinExistence type="predicted"/>
<keyword evidence="1" id="KW-0472">Membrane</keyword>
<name>A0A7D7RLV2_9NEIS</name>
<gene>
    <name evidence="3" type="ORF">H3L94_07425</name>
</gene>
<dbReference type="AlphaFoldDB" id="A0A7D7RLV2"/>
<reference evidence="3 4" key="1">
    <citation type="submission" date="2020-07" db="EMBL/GenBank/DDBJ databases">
        <title>Genomic diversity of species in the Neisseriaceae family.</title>
        <authorList>
            <person name="Vincent A.T."/>
            <person name="Bernet E."/>
            <person name="Veyrier F.J."/>
        </authorList>
    </citation>
    <scope>NUCLEOTIDE SEQUENCE [LARGE SCALE GENOMIC DNA]</scope>
    <source>
        <strain evidence="3 4">DSM 22244</strain>
    </source>
</reference>
<accession>A0A7D7RLV2</accession>
<feature type="transmembrane region" description="Helical" evidence="1">
    <location>
        <begin position="35"/>
        <end position="55"/>
    </location>
</feature>
<protein>
    <submittedName>
        <fullName evidence="3">DUF58 domain-containing protein</fullName>
    </submittedName>
</protein>
<keyword evidence="1" id="KW-1133">Transmembrane helix</keyword>
<dbReference type="PANTHER" id="PTHR33608:SF3">
    <property type="entry name" value="SLR2013 PROTEIN"/>
    <property type="match status" value="1"/>
</dbReference>
<feature type="domain" description="DUF58" evidence="2">
    <location>
        <begin position="213"/>
        <end position="376"/>
    </location>
</feature>
<dbReference type="RefSeq" id="WP_009118540.1">
    <property type="nucleotide sequence ID" value="NZ_CP059567.1"/>
</dbReference>
<evidence type="ECO:0000256" key="1">
    <source>
        <dbReference type="SAM" id="Phobius"/>
    </source>
</evidence>
<dbReference type="PANTHER" id="PTHR33608">
    <property type="entry name" value="BLL2464 PROTEIN"/>
    <property type="match status" value="1"/>
</dbReference>
<sequence length="451" mass="51386">MRPSKLLVALAAALAAVAVAGVILGYLNQDAGRWLARGCGIGGGLLALAALADAFMGRRHPAPVIERQLPHQFIQGRPHTVEISFIPPEKGLWRRPQNLLLADLFPPDWDTDTPELVLDTLPGRISTVRYHLTPRRRGHAVFQGVEYWLNSPLGLWQRKYRRQVADPESAKAAVLPDFSRILGADLIGLQRWLNLVGVKKLPRRGLGQDFHQLRDYQDGDDIRNIDWKATSRMSRPIVRTYQDEQDQQLIFLLDCGRNMRLQMEGKSHFDHALQAMLLLSYTALKHGDAVGLLTFAHAESRFVPPHKGMEQLGRLVQGVFDIEPSQQAADFENAVNLLLQKQKRRALVVVLSHLNHDDDRHLMQHIQRLRKHHMVLFGGLRPQAPEQVRRTPLRVEEDALSYLGALQYERHTAEAIRKFDIARIHAVHVLPSQLSTELINRYLQLKRRQAW</sequence>